<dbReference type="PANTHER" id="PTHR24025">
    <property type="entry name" value="DESMOGLEIN FAMILY MEMBER"/>
    <property type="match status" value="1"/>
</dbReference>
<evidence type="ECO:0000256" key="4">
    <source>
        <dbReference type="ARBA" id="ARBA00022685"/>
    </source>
</evidence>
<dbReference type="Gene3D" id="4.10.900.10">
    <property type="entry name" value="TCF3-CBD (Catenin binding domain)"/>
    <property type="match status" value="1"/>
</dbReference>
<evidence type="ECO:0000256" key="8">
    <source>
        <dbReference type="ARBA" id="ARBA00022737"/>
    </source>
</evidence>
<evidence type="ECO:0000256" key="11">
    <source>
        <dbReference type="ARBA" id="ARBA00022949"/>
    </source>
</evidence>
<keyword evidence="4" id="KW-0165">Cleavage on pair of basic residues</keyword>
<evidence type="ECO:0000256" key="12">
    <source>
        <dbReference type="ARBA" id="ARBA00022989"/>
    </source>
</evidence>
<comment type="subcellular location">
    <subcellularLocation>
        <location evidence="2">Cell junction</location>
        <location evidence="2">Desmosome</location>
    </subcellularLocation>
    <subcellularLocation>
        <location evidence="1">Cell membrane</location>
        <topology evidence="1">Single-pass type I membrane protein</topology>
    </subcellularLocation>
</comment>
<protein>
    <submittedName>
        <fullName evidence="18">Desmoglein 2</fullName>
    </submittedName>
</protein>
<evidence type="ECO:0000256" key="5">
    <source>
        <dbReference type="ARBA" id="ARBA00022692"/>
    </source>
</evidence>
<feature type="domain" description="Cadherin" evidence="17">
    <location>
        <begin position="109"/>
        <end position="183"/>
    </location>
</feature>
<dbReference type="OrthoDB" id="8961010at2759"/>
<keyword evidence="7" id="KW-0732">Signal</keyword>
<keyword evidence="19" id="KW-1185">Reference proteome</keyword>
<dbReference type="GO" id="GO:0007156">
    <property type="term" value="P:homophilic cell adhesion via plasma membrane adhesion molecules"/>
    <property type="evidence" value="ECO:0007669"/>
    <property type="project" value="InterPro"/>
</dbReference>
<gene>
    <name evidence="18" type="primary">DSG2</name>
</gene>
<dbReference type="InterPro" id="IPR020894">
    <property type="entry name" value="Cadherin_CS"/>
</dbReference>
<keyword evidence="8" id="KW-0677">Repeat</keyword>
<dbReference type="InterPro" id="IPR027397">
    <property type="entry name" value="Catenin-bd_sf"/>
</dbReference>
<sequence length="1173" mass="125472">MSHKRRCGVCLCSSMGGRRGEHFVLPESVNMAWIPGGGGGRLLVLMVIFHLGQSLHVEVLKRGVKSEYRSLVRHKREWIIPPVSIREEEDNSYKNPIAKIQSDLQVKGLRYVITGMGITEPPLGIFIIDESTGFMSVTGIVDREQTPMFYLKGYALDQNGKDVEPPIELRVRVLDINDNAPVFTFDMFNGEIEELSVANSLVLKMSATDADDPLTDNARLAYRIISQEPATSPRFLMIKETGEVRTTSAIIDREQQSSYKLVVEVKDLAGAAGAMSGTATMNIKVKDVNDNVPFLEYEAYEGSVEENLANVEILRMKAIDFDEEFSDNWLANFTIISGNEGGYFEIIRDPLTNEGILMMVKEADYEVMQNAELKVVVSNQAAYHYSVTGGGAGSGVIVGGGGAGGGAGAGGGGGAGAGGGGGGGGMAMGKSIPIKVKVKNVAEGPVFRPRRKSLMIREGKSVILNQIIGSYQATDGDTGQIASNVKYAKEYDPDNWFTIDPVTAEIKLSKIPDRESLYVVNGTYVAKILAISETLPGKTATGTIAIEVEDENDNCPTLVEPTQTVCDSAPFINVTAVDLDAYPNGSPFKFTVVDEPVGFAKLWTIGEKNDVSVQLVPKETWPGIHKIQILVKDNQGMACPTYQVLQLTVCSCGGGSACTERRVQSSAQLGPAAVGLMALAGVLLLLSPILLLVSYCGSGGKGFMAIPDGTEASILTSNNEGAEPLNMAMLPGIVSAGDLPGVVGAGRFEGFQGESFEKAVNYGTNMMEKRWEEHRGLLASAEGGAFGSRTVGVVGSGSGSGAGAGGGFGLAAAGGGYSASGAGGMLNEEFIKGYFTDKAIGFADDEDAQPAKDCILVYSQETESVAGSVGCCSFIESEFDEECLDNLGVKFKALADVCQGMQERSSVQVEKYKSYEELRQNTYEAEAEFDLAAAQEEEATFVENSYTASASEVHHAAQQEMAMREEVIGDQHYTSAVYVQEPMVRGNVLVTEKSYTTMPALRLEPLHQQNLLVTERVIRPAASMHKIIDIADGQNVMVSGRMITSDQAVSGLVETAERPDSQYLLVTERVIAPGSGITTSRSAPDMSIGQNMLVTERHFTPISNVKGNVLVTSERSGGQSIMENIAVTDGGMQGQVHFNQGGYLVEDLPPSTNNVSKSASRVAKYSTVQYTRS</sequence>
<dbReference type="Gene3D" id="2.60.40.60">
    <property type="entry name" value="Cadherins"/>
    <property type="match status" value="5"/>
</dbReference>
<dbReference type="PROSITE" id="PS50268">
    <property type="entry name" value="CADHERIN_2"/>
    <property type="match status" value="4"/>
</dbReference>
<keyword evidence="9 16" id="KW-0106">Calcium</keyword>
<evidence type="ECO:0000256" key="13">
    <source>
        <dbReference type="ARBA" id="ARBA00023136"/>
    </source>
</evidence>
<keyword evidence="3" id="KW-1003">Cell membrane</keyword>
<evidence type="ECO:0000256" key="6">
    <source>
        <dbReference type="ARBA" id="ARBA00022723"/>
    </source>
</evidence>
<evidence type="ECO:0000256" key="2">
    <source>
        <dbReference type="ARBA" id="ARBA00004568"/>
    </source>
</evidence>
<feature type="domain" description="Cadherin" evidence="17">
    <location>
        <begin position="296"/>
        <end position="447"/>
    </location>
</feature>
<evidence type="ECO:0000256" key="16">
    <source>
        <dbReference type="PROSITE-ProRule" id="PRU00043"/>
    </source>
</evidence>
<dbReference type="Ensembl" id="ENSLLET00000011368.1">
    <property type="protein sequence ID" value="ENSLLEP00000010932.1"/>
    <property type="gene ID" value="ENSLLEG00000006964.1"/>
</dbReference>
<evidence type="ECO:0000256" key="14">
    <source>
        <dbReference type="ARBA" id="ARBA00023180"/>
    </source>
</evidence>
<keyword evidence="14" id="KW-0325">Glycoprotein</keyword>
<dbReference type="FunFam" id="2.60.40.60:FF:000083">
    <property type="entry name" value="Desmoglein 1"/>
    <property type="match status" value="1"/>
</dbReference>
<dbReference type="FunFam" id="2.60.40.60:FF:000068">
    <property type="entry name" value="Desmoglein 1"/>
    <property type="match status" value="1"/>
</dbReference>
<dbReference type="InterPro" id="IPR015919">
    <property type="entry name" value="Cadherin-like_sf"/>
</dbReference>
<reference evidence="18" key="1">
    <citation type="submission" date="2025-08" db="UniProtKB">
        <authorList>
            <consortium name="Ensembl"/>
        </authorList>
    </citation>
    <scope>IDENTIFICATION</scope>
</reference>
<dbReference type="FunFam" id="4.10.900.10:FF:000003">
    <property type="entry name" value="Desmoglein 1"/>
    <property type="match status" value="1"/>
</dbReference>
<accession>A0A8C5M9X8</accession>
<dbReference type="InterPro" id="IPR009122">
    <property type="entry name" value="Desmosomal_cadherin"/>
</dbReference>
<organism evidence="18 19">
    <name type="scientific">Leptobrachium leishanense</name>
    <name type="common">Leishan spiny toad</name>
    <dbReference type="NCBI Taxonomy" id="445787"/>
    <lineage>
        <taxon>Eukaryota</taxon>
        <taxon>Metazoa</taxon>
        <taxon>Chordata</taxon>
        <taxon>Craniata</taxon>
        <taxon>Vertebrata</taxon>
        <taxon>Euteleostomi</taxon>
        <taxon>Amphibia</taxon>
        <taxon>Batrachia</taxon>
        <taxon>Anura</taxon>
        <taxon>Pelobatoidea</taxon>
        <taxon>Megophryidae</taxon>
        <taxon>Leptobrachium</taxon>
    </lineage>
</organism>
<evidence type="ECO:0000259" key="17">
    <source>
        <dbReference type="PROSITE" id="PS50268"/>
    </source>
</evidence>
<name>A0A8C5M9X8_9ANUR</name>
<dbReference type="FunFam" id="2.60.40.60:FF:000031">
    <property type="entry name" value="Cadherin 3"/>
    <property type="match status" value="1"/>
</dbReference>
<evidence type="ECO:0000313" key="18">
    <source>
        <dbReference type="Ensembl" id="ENSLLEP00000010932.1"/>
    </source>
</evidence>
<dbReference type="FunFam" id="2.60.40.60:FF:000074">
    <property type="entry name" value="Desmoglein 4"/>
    <property type="match status" value="1"/>
</dbReference>
<evidence type="ECO:0000256" key="10">
    <source>
        <dbReference type="ARBA" id="ARBA00022889"/>
    </source>
</evidence>
<evidence type="ECO:0000256" key="9">
    <source>
        <dbReference type="ARBA" id="ARBA00022837"/>
    </source>
</evidence>
<keyword evidence="12" id="KW-1133">Transmembrane helix</keyword>
<dbReference type="Pfam" id="PF00028">
    <property type="entry name" value="Cadherin"/>
    <property type="match status" value="3"/>
</dbReference>
<dbReference type="GeneTree" id="ENSGT01030000234624"/>
<dbReference type="SUPFAM" id="SSF49313">
    <property type="entry name" value="Cadherin-like"/>
    <property type="match status" value="5"/>
</dbReference>
<evidence type="ECO:0000313" key="19">
    <source>
        <dbReference type="Proteomes" id="UP000694569"/>
    </source>
</evidence>
<dbReference type="GO" id="GO:0005509">
    <property type="term" value="F:calcium ion binding"/>
    <property type="evidence" value="ECO:0007669"/>
    <property type="project" value="UniProtKB-UniRule"/>
</dbReference>
<evidence type="ECO:0000256" key="3">
    <source>
        <dbReference type="ARBA" id="ARBA00022475"/>
    </source>
</evidence>
<reference evidence="18" key="2">
    <citation type="submission" date="2025-09" db="UniProtKB">
        <authorList>
            <consortium name="Ensembl"/>
        </authorList>
    </citation>
    <scope>IDENTIFICATION</scope>
</reference>
<dbReference type="InterPro" id="IPR050971">
    <property type="entry name" value="Cadherin-domain_protein"/>
</dbReference>
<dbReference type="AlphaFoldDB" id="A0A8C5M9X8"/>
<proteinExistence type="predicted"/>
<dbReference type="InterPro" id="IPR002126">
    <property type="entry name" value="Cadherin-like_dom"/>
</dbReference>
<comment type="function">
    <text evidence="15">Cadherins are calcium-dependent cell adhesion proteins. They preferentially interact with themselves in a homophilic manner in connecting cells; cadherins may thus contribute to the sorting of heterogeneous cell types.</text>
</comment>
<feature type="domain" description="Cadherin" evidence="17">
    <location>
        <begin position="184"/>
        <end position="295"/>
    </location>
</feature>
<dbReference type="CDD" id="cd11304">
    <property type="entry name" value="Cadherin_repeat"/>
    <property type="match status" value="4"/>
</dbReference>
<keyword evidence="10" id="KW-0130">Cell adhesion</keyword>
<dbReference type="SMART" id="SM00112">
    <property type="entry name" value="CA"/>
    <property type="match status" value="4"/>
</dbReference>
<evidence type="ECO:0000256" key="7">
    <source>
        <dbReference type="ARBA" id="ARBA00022729"/>
    </source>
</evidence>
<dbReference type="PRINTS" id="PR00205">
    <property type="entry name" value="CADHERIN"/>
</dbReference>
<dbReference type="PROSITE" id="PS00232">
    <property type="entry name" value="CADHERIN_1"/>
    <property type="match status" value="2"/>
</dbReference>
<evidence type="ECO:0000256" key="15">
    <source>
        <dbReference type="ARBA" id="ARBA00037319"/>
    </source>
</evidence>
<keyword evidence="5" id="KW-0812">Transmembrane</keyword>
<dbReference type="GO" id="GO:0030057">
    <property type="term" value="C:desmosome"/>
    <property type="evidence" value="ECO:0007669"/>
    <property type="project" value="UniProtKB-SubCell"/>
</dbReference>
<dbReference type="GO" id="GO:0005886">
    <property type="term" value="C:plasma membrane"/>
    <property type="evidence" value="ECO:0007669"/>
    <property type="project" value="UniProtKB-SubCell"/>
</dbReference>
<dbReference type="PANTHER" id="PTHR24025:SF1">
    <property type="entry name" value="DESMOGLEIN-2"/>
    <property type="match status" value="1"/>
</dbReference>
<dbReference type="PRINTS" id="PR01818">
    <property type="entry name" value="DESMOCADHERN"/>
</dbReference>
<keyword evidence="6" id="KW-0479">Metal-binding</keyword>
<keyword evidence="13" id="KW-0472">Membrane</keyword>
<feature type="domain" description="Cadherin" evidence="17">
    <location>
        <begin position="468"/>
        <end position="558"/>
    </location>
</feature>
<dbReference type="Proteomes" id="UP000694569">
    <property type="component" value="Unplaced"/>
</dbReference>
<dbReference type="FunFam" id="2.60.40.60:FF:000011">
    <property type="entry name" value="Cadherin 1"/>
    <property type="match status" value="1"/>
</dbReference>
<evidence type="ECO:0000256" key="1">
    <source>
        <dbReference type="ARBA" id="ARBA00004251"/>
    </source>
</evidence>
<keyword evidence="11" id="KW-0965">Cell junction</keyword>